<reference evidence="5" key="2">
    <citation type="submission" date="2021-04" db="EMBL/GenBank/DDBJ databases">
        <authorList>
            <person name="Gilroy R."/>
        </authorList>
    </citation>
    <scope>NUCLEOTIDE SEQUENCE</scope>
    <source>
        <strain evidence="5">ChiBcec2-3848</strain>
    </source>
</reference>
<dbReference type="AlphaFoldDB" id="A0A9D2PQH8"/>
<name>A0A9D2PQH8_9FIRM</name>
<feature type="domain" description="Gfo/Idh/MocA-like oxidoreductase N-terminal" evidence="3">
    <location>
        <begin position="4"/>
        <end position="120"/>
    </location>
</feature>
<dbReference type="GO" id="GO:0005737">
    <property type="term" value="C:cytoplasm"/>
    <property type="evidence" value="ECO:0007669"/>
    <property type="project" value="TreeGrafter"/>
</dbReference>
<dbReference type="GO" id="GO:0016491">
    <property type="term" value="F:oxidoreductase activity"/>
    <property type="evidence" value="ECO:0007669"/>
    <property type="project" value="UniProtKB-KW"/>
</dbReference>
<evidence type="ECO:0000259" key="4">
    <source>
        <dbReference type="Pfam" id="PF22725"/>
    </source>
</evidence>
<dbReference type="SUPFAM" id="SSF51735">
    <property type="entry name" value="NAD(P)-binding Rossmann-fold domains"/>
    <property type="match status" value="1"/>
</dbReference>
<dbReference type="Pfam" id="PF01408">
    <property type="entry name" value="GFO_IDH_MocA"/>
    <property type="match status" value="1"/>
</dbReference>
<comment type="similarity">
    <text evidence="1">Belongs to the Gfo/Idh/MocA family.</text>
</comment>
<dbReference type="PANTHER" id="PTHR42840">
    <property type="entry name" value="NAD(P)-BINDING ROSSMANN-FOLD SUPERFAMILY PROTEIN-RELATED"/>
    <property type="match status" value="1"/>
</dbReference>
<dbReference type="Gene3D" id="3.40.50.720">
    <property type="entry name" value="NAD(P)-binding Rossmann-like Domain"/>
    <property type="match status" value="1"/>
</dbReference>
<proteinExistence type="inferred from homology"/>
<evidence type="ECO:0000259" key="3">
    <source>
        <dbReference type="Pfam" id="PF01408"/>
    </source>
</evidence>
<feature type="domain" description="GFO/IDH/MocA-like oxidoreductase" evidence="4">
    <location>
        <begin position="133"/>
        <end position="257"/>
    </location>
</feature>
<keyword evidence="2" id="KW-0560">Oxidoreductase</keyword>
<gene>
    <name evidence="5" type="ORF">H9753_10160</name>
</gene>
<organism evidence="5 6">
    <name type="scientific">Candidatus Blautia merdavium</name>
    <dbReference type="NCBI Taxonomy" id="2838494"/>
    <lineage>
        <taxon>Bacteria</taxon>
        <taxon>Bacillati</taxon>
        <taxon>Bacillota</taxon>
        <taxon>Clostridia</taxon>
        <taxon>Lachnospirales</taxon>
        <taxon>Lachnospiraceae</taxon>
        <taxon>Blautia</taxon>
    </lineage>
</organism>
<dbReference type="InterPro" id="IPR000683">
    <property type="entry name" value="Gfo/Idh/MocA-like_OxRdtase_N"/>
</dbReference>
<dbReference type="Gene3D" id="3.30.360.10">
    <property type="entry name" value="Dihydrodipicolinate Reductase, domain 2"/>
    <property type="match status" value="1"/>
</dbReference>
<dbReference type="GO" id="GO:0006740">
    <property type="term" value="P:NADPH regeneration"/>
    <property type="evidence" value="ECO:0007669"/>
    <property type="project" value="TreeGrafter"/>
</dbReference>
<dbReference type="SUPFAM" id="SSF55347">
    <property type="entry name" value="Glyceraldehyde-3-phosphate dehydrogenase-like, C-terminal domain"/>
    <property type="match status" value="1"/>
</dbReference>
<accession>A0A9D2PQH8</accession>
<evidence type="ECO:0000256" key="2">
    <source>
        <dbReference type="ARBA" id="ARBA00023002"/>
    </source>
</evidence>
<protein>
    <submittedName>
        <fullName evidence="5">Gfo/Idh/MocA family oxidoreductase</fullName>
    </submittedName>
</protein>
<dbReference type="Pfam" id="PF22725">
    <property type="entry name" value="GFO_IDH_MocA_C3"/>
    <property type="match status" value="1"/>
</dbReference>
<dbReference type="InterPro" id="IPR036291">
    <property type="entry name" value="NAD(P)-bd_dom_sf"/>
</dbReference>
<evidence type="ECO:0000313" key="6">
    <source>
        <dbReference type="Proteomes" id="UP000823886"/>
    </source>
</evidence>
<sequence>MKKIKVGIAGLGRLGKVHARNLAFKIPNAQLQAACSLVPAELEYAQKELGVSQLYGDYKEMLEKADIDAVVIVTTSTEHCWQIRAALEAGKHVFTDKPLGVTTEECKMAEEAVEKHPDRIFFLGFMRRFDPSYAYAKQKIREGAIGTPYMVKATGIDPESLVEGAVKFAATSGGIFLDMAIHDIDLMRWFLEADPVEVYAAGATFKHPEFKKAGDDETGAAMYRFENGALGFVHVGRTAAHGYHVETEIIGTEGSLRISPVPEKNLCRIYGKNGAVTECVSGFPERFAQAYLLEMEEFINCAAAGRKPEVTVYDGTRSTQIGFATTQAWKKGEAVKIRYER</sequence>
<dbReference type="Proteomes" id="UP000823886">
    <property type="component" value="Unassembled WGS sequence"/>
</dbReference>
<evidence type="ECO:0000256" key="1">
    <source>
        <dbReference type="ARBA" id="ARBA00010928"/>
    </source>
</evidence>
<comment type="caution">
    <text evidence="5">The sequence shown here is derived from an EMBL/GenBank/DDBJ whole genome shotgun (WGS) entry which is preliminary data.</text>
</comment>
<dbReference type="GO" id="GO:0000166">
    <property type="term" value="F:nucleotide binding"/>
    <property type="evidence" value="ECO:0007669"/>
    <property type="project" value="InterPro"/>
</dbReference>
<dbReference type="EMBL" id="DWVZ01000140">
    <property type="protein sequence ID" value="HJC63962.1"/>
    <property type="molecule type" value="Genomic_DNA"/>
</dbReference>
<dbReference type="InterPro" id="IPR055170">
    <property type="entry name" value="GFO_IDH_MocA-like_dom"/>
</dbReference>
<reference evidence="5" key="1">
    <citation type="journal article" date="2021" name="PeerJ">
        <title>Extensive microbial diversity within the chicken gut microbiome revealed by metagenomics and culture.</title>
        <authorList>
            <person name="Gilroy R."/>
            <person name="Ravi A."/>
            <person name="Getino M."/>
            <person name="Pursley I."/>
            <person name="Horton D.L."/>
            <person name="Alikhan N.F."/>
            <person name="Baker D."/>
            <person name="Gharbi K."/>
            <person name="Hall N."/>
            <person name="Watson M."/>
            <person name="Adriaenssens E.M."/>
            <person name="Foster-Nyarko E."/>
            <person name="Jarju S."/>
            <person name="Secka A."/>
            <person name="Antonio M."/>
            <person name="Oren A."/>
            <person name="Chaudhuri R.R."/>
            <person name="La Ragione R."/>
            <person name="Hildebrand F."/>
            <person name="Pallen M.J."/>
        </authorList>
    </citation>
    <scope>NUCLEOTIDE SEQUENCE</scope>
    <source>
        <strain evidence="5">ChiBcec2-3848</strain>
    </source>
</reference>
<dbReference type="PANTHER" id="PTHR42840:SF3">
    <property type="entry name" value="BINDING ROSSMANN FOLD OXIDOREDUCTASE, PUTATIVE (AFU_ORTHOLOGUE AFUA_2G10240)-RELATED"/>
    <property type="match status" value="1"/>
</dbReference>
<evidence type="ECO:0000313" key="5">
    <source>
        <dbReference type="EMBL" id="HJC63962.1"/>
    </source>
</evidence>